<protein>
    <submittedName>
        <fullName evidence="2">Fucosyltransferase</fullName>
    </submittedName>
</protein>
<sequence length="46" mass="4847">MAIGGMAHKNVTIGGPNVTTNNEFGLKSNVTLDNFGGRDKSDVKIK</sequence>
<feature type="region of interest" description="Disordered" evidence="1">
    <location>
        <begin position="1"/>
        <end position="20"/>
    </location>
</feature>
<keyword evidence="2" id="KW-0808">Transferase</keyword>
<dbReference type="EMBL" id="LXQA010037594">
    <property type="protein sequence ID" value="MCH98441.1"/>
    <property type="molecule type" value="Genomic_DNA"/>
</dbReference>
<feature type="non-terminal residue" evidence="2">
    <location>
        <position position="46"/>
    </location>
</feature>
<accession>A0A392NFW0</accession>
<dbReference type="Proteomes" id="UP000265520">
    <property type="component" value="Unassembled WGS sequence"/>
</dbReference>
<gene>
    <name evidence="2" type="ORF">A2U01_0019443</name>
</gene>
<evidence type="ECO:0000256" key="1">
    <source>
        <dbReference type="SAM" id="MobiDB-lite"/>
    </source>
</evidence>
<reference evidence="2 3" key="1">
    <citation type="journal article" date="2018" name="Front. Plant Sci.">
        <title>Red Clover (Trifolium pratense) and Zigzag Clover (T. medium) - A Picture of Genomic Similarities and Differences.</title>
        <authorList>
            <person name="Dluhosova J."/>
            <person name="Istvanek J."/>
            <person name="Nedelnik J."/>
            <person name="Repkova J."/>
        </authorList>
    </citation>
    <scope>NUCLEOTIDE SEQUENCE [LARGE SCALE GENOMIC DNA]</scope>
    <source>
        <strain evidence="3">cv. 10/8</strain>
        <tissue evidence="2">Leaf</tissue>
    </source>
</reference>
<proteinExistence type="predicted"/>
<organism evidence="2 3">
    <name type="scientific">Trifolium medium</name>
    <dbReference type="NCBI Taxonomy" id="97028"/>
    <lineage>
        <taxon>Eukaryota</taxon>
        <taxon>Viridiplantae</taxon>
        <taxon>Streptophyta</taxon>
        <taxon>Embryophyta</taxon>
        <taxon>Tracheophyta</taxon>
        <taxon>Spermatophyta</taxon>
        <taxon>Magnoliopsida</taxon>
        <taxon>eudicotyledons</taxon>
        <taxon>Gunneridae</taxon>
        <taxon>Pentapetalae</taxon>
        <taxon>rosids</taxon>
        <taxon>fabids</taxon>
        <taxon>Fabales</taxon>
        <taxon>Fabaceae</taxon>
        <taxon>Papilionoideae</taxon>
        <taxon>50 kb inversion clade</taxon>
        <taxon>NPAAA clade</taxon>
        <taxon>Hologalegina</taxon>
        <taxon>IRL clade</taxon>
        <taxon>Trifolieae</taxon>
        <taxon>Trifolium</taxon>
    </lineage>
</organism>
<evidence type="ECO:0000313" key="2">
    <source>
        <dbReference type="EMBL" id="MCH98441.1"/>
    </source>
</evidence>
<keyword evidence="3" id="KW-1185">Reference proteome</keyword>
<keyword evidence="2" id="KW-0328">Glycosyltransferase</keyword>
<dbReference type="GO" id="GO:0016757">
    <property type="term" value="F:glycosyltransferase activity"/>
    <property type="evidence" value="ECO:0007669"/>
    <property type="project" value="UniProtKB-KW"/>
</dbReference>
<evidence type="ECO:0000313" key="3">
    <source>
        <dbReference type="Proteomes" id="UP000265520"/>
    </source>
</evidence>
<name>A0A392NFW0_9FABA</name>
<dbReference type="AlphaFoldDB" id="A0A392NFW0"/>
<comment type="caution">
    <text evidence="2">The sequence shown here is derived from an EMBL/GenBank/DDBJ whole genome shotgun (WGS) entry which is preliminary data.</text>
</comment>